<protein>
    <submittedName>
        <fullName evidence="3">GT4 family glycosyltransferase PelF</fullName>
    </submittedName>
</protein>
<dbReference type="AlphaFoldDB" id="A0AAP4A660"/>
<accession>A0AAP4A660</accession>
<gene>
    <name evidence="3" type="primary">pelF</name>
    <name evidence="3" type="ORF">QDQ28_05730</name>
</gene>
<sequence>MKICLIAEGSYPYVTGGVSSWIQMLVSNMPEHEFIIFAINANENERNSYKYEIPDNVLEIKDIYLEVAKDKQKKSNVKVSFNDKEKDIILKFITGEYFDWQDFFDYIKRIKHINTVDIVMSEDFFDIVSEVAQKYYPYIVFNHFFWTIRSMIITVFEVLKSDIPKADIYHSVSTGYAGLVGALGKYYHKNSKFILTEHGIYTREREEEIIKADWVKGYFKDSWIKYFYNLSKAAYTYTDKVFTLFQKNKDLQIELGCKENKIQIIPNGVKLERFSHISRKTNDDSIINIGAIVRVVPIKDLKTIIQAFILANETIKDMKLYIMGPMDEDKDYTKECIDFVESSDNKNIMFTDRVNVLDYIGKMDILILGSISEGQPLSVLEGMAAKKPYITTNVGSCKELLYGNNDGLGHCGIVVPVMGYYQMAQSIIKLSRDEDLRKEMGEIGFKRASLFYTQEQFIENYRKIYRELV</sequence>
<dbReference type="InterPro" id="IPR001296">
    <property type="entry name" value="Glyco_trans_1"/>
</dbReference>
<reference evidence="3" key="1">
    <citation type="submission" date="2023-04" db="EMBL/GenBank/DDBJ databases">
        <title>Epidemiological investigation of Clostridium perfringens isolated from cattle.</title>
        <authorList>
            <person name="Tian R."/>
        </authorList>
    </citation>
    <scope>NUCLEOTIDE SEQUENCE</scope>
    <source>
        <strain evidence="3">ZWCP172</strain>
    </source>
</reference>
<dbReference type="EMBL" id="JARVUX010000002">
    <property type="protein sequence ID" value="MDH2335683.1"/>
    <property type="molecule type" value="Genomic_DNA"/>
</dbReference>
<evidence type="ECO:0000313" key="3">
    <source>
        <dbReference type="EMBL" id="MDH2335683.1"/>
    </source>
</evidence>
<dbReference type="Pfam" id="PF00534">
    <property type="entry name" value="Glycos_transf_1"/>
    <property type="match status" value="1"/>
</dbReference>
<dbReference type="RefSeq" id="WP_279857224.1">
    <property type="nucleotide sequence ID" value="NZ_JARVUX010000002.1"/>
</dbReference>
<dbReference type="PANTHER" id="PTHR12526">
    <property type="entry name" value="GLYCOSYLTRANSFERASE"/>
    <property type="match status" value="1"/>
</dbReference>
<dbReference type="Pfam" id="PF11997">
    <property type="entry name" value="DUF3492"/>
    <property type="match status" value="1"/>
</dbReference>
<dbReference type="PANTHER" id="PTHR12526:SF608">
    <property type="entry name" value="PELF"/>
    <property type="match status" value="1"/>
</dbReference>
<dbReference type="Gene3D" id="3.40.50.2000">
    <property type="entry name" value="Glycogen Phosphorylase B"/>
    <property type="match status" value="2"/>
</dbReference>
<evidence type="ECO:0000313" key="4">
    <source>
        <dbReference type="Proteomes" id="UP001222958"/>
    </source>
</evidence>
<dbReference type="SUPFAM" id="SSF53756">
    <property type="entry name" value="UDP-Glycosyltransferase/glycogen phosphorylase"/>
    <property type="match status" value="1"/>
</dbReference>
<dbReference type="InterPro" id="IPR022622">
    <property type="entry name" value="DUF3492"/>
</dbReference>
<dbReference type="GO" id="GO:0016757">
    <property type="term" value="F:glycosyltransferase activity"/>
    <property type="evidence" value="ECO:0007669"/>
    <property type="project" value="InterPro"/>
</dbReference>
<feature type="domain" description="Glycosyl transferase family 1" evidence="1">
    <location>
        <begin position="292"/>
        <end position="446"/>
    </location>
</feature>
<dbReference type="NCBIfam" id="NF038011">
    <property type="entry name" value="PelF"/>
    <property type="match status" value="1"/>
</dbReference>
<name>A0AAP4A660_CLOPF</name>
<organism evidence="3 4">
    <name type="scientific">Clostridium perfringens</name>
    <dbReference type="NCBI Taxonomy" id="1502"/>
    <lineage>
        <taxon>Bacteria</taxon>
        <taxon>Bacillati</taxon>
        <taxon>Bacillota</taxon>
        <taxon>Clostridia</taxon>
        <taxon>Eubacteriales</taxon>
        <taxon>Clostridiaceae</taxon>
        <taxon>Clostridium</taxon>
    </lineage>
</organism>
<dbReference type="InterPro" id="IPR047691">
    <property type="entry name" value="PelF-like"/>
</dbReference>
<comment type="caution">
    <text evidence="3">The sequence shown here is derived from an EMBL/GenBank/DDBJ whole genome shotgun (WGS) entry which is preliminary data.</text>
</comment>
<feature type="domain" description="DUF3492" evidence="2">
    <location>
        <begin position="1"/>
        <end position="259"/>
    </location>
</feature>
<evidence type="ECO:0000259" key="2">
    <source>
        <dbReference type="Pfam" id="PF11997"/>
    </source>
</evidence>
<dbReference type="Proteomes" id="UP001222958">
    <property type="component" value="Unassembled WGS sequence"/>
</dbReference>
<proteinExistence type="predicted"/>
<evidence type="ECO:0000259" key="1">
    <source>
        <dbReference type="Pfam" id="PF00534"/>
    </source>
</evidence>